<evidence type="ECO:0000313" key="2">
    <source>
        <dbReference type="Proteomes" id="UP001163321"/>
    </source>
</evidence>
<protein>
    <submittedName>
        <fullName evidence="1">Uncharacterized protein</fullName>
    </submittedName>
</protein>
<dbReference type="EMBL" id="CM047590">
    <property type="protein sequence ID" value="KAI9919605.1"/>
    <property type="molecule type" value="Genomic_DNA"/>
</dbReference>
<accession>A0ACC0WLR1</accession>
<keyword evidence="2" id="KW-1185">Reference proteome</keyword>
<sequence>MDSAVQMLRLDMLFRLFIGESFVKAKYGDEQAGRVRVQARGSTGVEKAIRPLPSVLQAAANLDDKEEEDDPQVAAKTKVTNYLQFCLDCLQSPA</sequence>
<reference evidence="1 2" key="1">
    <citation type="journal article" date="2022" name="bioRxiv">
        <title>The genome of the oomycete Peronosclerospora sorghi, a cosmopolitan pathogen of maize and sorghum, is inflated with dispersed pseudogenes.</title>
        <authorList>
            <person name="Fletcher K."/>
            <person name="Martin F."/>
            <person name="Isakeit T."/>
            <person name="Cavanaugh K."/>
            <person name="Magill C."/>
            <person name="Michelmore R."/>
        </authorList>
    </citation>
    <scope>NUCLEOTIDE SEQUENCE [LARGE SCALE GENOMIC DNA]</scope>
    <source>
        <strain evidence="1">P6</strain>
    </source>
</reference>
<gene>
    <name evidence="1" type="ORF">PsorP6_017691</name>
</gene>
<name>A0ACC0WLR1_9STRA</name>
<evidence type="ECO:0000313" key="1">
    <source>
        <dbReference type="EMBL" id="KAI9919605.1"/>
    </source>
</evidence>
<proteinExistence type="predicted"/>
<organism evidence="1 2">
    <name type="scientific">Peronosclerospora sorghi</name>
    <dbReference type="NCBI Taxonomy" id="230839"/>
    <lineage>
        <taxon>Eukaryota</taxon>
        <taxon>Sar</taxon>
        <taxon>Stramenopiles</taxon>
        <taxon>Oomycota</taxon>
        <taxon>Peronosporomycetes</taxon>
        <taxon>Peronosporales</taxon>
        <taxon>Peronosporaceae</taxon>
        <taxon>Peronosclerospora</taxon>
    </lineage>
</organism>
<comment type="caution">
    <text evidence="1">The sequence shown here is derived from an EMBL/GenBank/DDBJ whole genome shotgun (WGS) entry which is preliminary data.</text>
</comment>
<dbReference type="Proteomes" id="UP001163321">
    <property type="component" value="Chromosome 11"/>
</dbReference>